<accession>A0ACC0B4I0</accession>
<protein>
    <submittedName>
        <fullName evidence="1">Uncharacterized protein</fullName>
    </submittedName>
</protein>
<comment type="caution">
    <text evidence="1">The sequence shown here is derived from an EMBL/GenBank/DDBJ whole genome shotgun (WGS) entry which is preliminary data.</text>
</comment>
<reference evidence="2" key="1">
    <citation type="journal article" date="2023" name="Nat. Plants">
        <title>Single-cell RNA sequencing provides a high-resolution roadmap for understanding the multicellular compartmentation of specialized metabolism.</title>
        <authorList>
            <person name="Sun S."/>
            <person name="Shen X."/>
            <person name="Li Y."/>
            <person name="Li Y."/>
            <person name="Wang S."/>
            <person name="Li R."/>
            <person name="Zhang H."/>
            <person name="Shen G."/>
            <person name="Guo B."/>
            <person name="Wei J."/>
            <person name="Xu J."/>
            <person name="St-Pierre B."/>
            <person name="Chen S."/>
            <person name="Sun C."/>
        </authorList>
    </citation>
    <scope>NUCLEOTIDE SEQUENCE [LARGE SCALE GENOMIC DNA]</scope>
</reference>
<dbReference type="EMBL" id="CM044704">
    <property type="protein sequence ID" value="KAI5667418.1"/>
    <property type="molecule type" value="Genomic_DNA"/>
</dbReference>
<sequence>MCQPNTVDGPLIGQATQCPSSQNKGTFLKGSPKYTDDESSSTGSGNEVHYRNPMYESSMAKNSTVSSVSPGMMTGTLSTKE</sequence>
<evidence type="ECO:0000313" key="2">
    <source>
        <dbReference type="Proteomes" id="UP001060085"/>
    </source>
</evidence>
<gene>
    <name evidence="1" type="ORF">M9H77_17271</name>
</gene>
<organism evidence="1 2">
    <name type="scientific">Catharanthus roseus</name>
    <name type="common">Madagascar periwinkle</name>
    <name type="synonym">Vinca rosea</name>
    <dbReference type="NCBI Taxonomy" id="4058"/>
    <lineage>
        <taxon>Eukaryota</taxon>
        <taxon>Viridiplantae</taxon>
        <taxon>Streptophyta</taxon>
        <taxon>Embryophyta</taxon>
        <taxon>Tracheophyta</taxon>
        <taxon>Spermatophyta</taxon>
        <taxon>Magnoliopsida</taxon>
        <taxon>eudicotyledons</taxon>
        <taxon>Gunneridae</taxon>
        <taxon>Pentapetalae</taxon>
        <taxon>asterids</taxon>
        <taxon>lamiids</taxon>
        <taxon>Gentianales</taxon>
        <taxon>Apocynaceae</taxon>
        <taxon>Rauvolfioideae</taxon>
        <taxon>Vinceae</taxon>
        <taxon>Catharanthinae</taxon>
        <taxon>Catharanthus</taxon>
    </lineage>
</organism>
<name>A0ACC0B4I0_CATRO</name>
<evidence type="ECO:0000313" key="1">
    <source>
        <dbReference type="EMBL" id="KAI5667418.1"/>
    </source>
</evidence>
<dbReference type="Proteomes" id="UP001060085">
    <property type="component" value="Linkage Group LG04"/>
</dbReference>
<keyword evidence="2" id="KW-1185">Reference proteome</keyword>
<proteinExistence type="predicted"/>